<dbReference type="EMBL" id="CP027806">
    <property type="protein sequence ID" value="AXJ01627.1"/>
    <property type="molecule type" value="Genomic_DNA"/>
</dbReference>
<accession>A0A345UMC5</accession>
<keyword evidence="5" id="KW-0201">Cytochrome c-type biogenesis</keyword>
<evidence type="ECO:0000256" key="5">
    <source>
        <dbReference type="ARBA" id="ARBA00022748"/>
    </source>
</evidence>
<dbReference type="GO" id="GO:1903607">
    <property type="term" value="P:cytochrome c biosynthetic process"/>
    <property type="evidence" value="ECO:0007669"/>
    <property type="project" value="TreeGrafter"/>
</dbReference>
<keyword evidence="4 8" id="KW-0812">Transmembrane</keyword>
<dbReference type="GO" id="GO:0005886">
    <property type="term" value="C:plasma membrane"/>
    <property type="evidence" value="ECO:0007669"/>
    <property type="project" value="TreeGrafter"/>
</dbReference>
<evidence type="ECO:0000313" key="9">
    <source>
        <dbReference type="EMBL" id="AXJ01627.1"/>
    </source>
</evidence>
<gene>
    <name evidence="9" type="ORF">CYPRO_2385</name>
</gene>
<dbReference type="PANTHER" id="PTHR30070">
    <property type="entry name" value="HEME EXPORTER PROTEIN B"/>
    <property type="match status" value="1"/>
</dbReference>
<dbReference type="AlphaFoldDB" id="A0A345UMC5"/>
<dbReference type="Proteomes" id="UP000254808">
    <property type="component" value="Chromosome"/>
</dbReference>
<keyword evidence="10" id="KW-1185">Reference proteome</keyword>
<keyword evidence="6 8" id="KW-1133">Transmembrane helix</keyword>
<evidence type="ECO:0000256" key="8">
    <source>
        <dbReference type="SAM" id="Phobius"/>
    </source>
</evidence>
<evidence type="ECO:0000313" key="10">
    <source>
        <dbReference type="Proteomes" id="UP000254808"/>
    </source>
</evidence>
<feature type="transmembrane region" description="Helical" evidence="8">
    <location>
        <begin position="160"/>
        <end position="179"/>
    </location>
</feature>
<name>A0A345UMC5_9BACT</name>
<evidence type="ECO:0000256" key="7">
    <source>
        <dbReference type="ARBA" id="ARBA00023136"/>
    </source>
</evidence>
<feature type="transmembrane region" description="Helical" evidence="8">
    <location>
        <begin position="55"/>
        <end position="74"/>
    </location>
</feature>
<evidence type="ECO:0000256" key="4">
    <source>
        <dbReference type="ARBA" id="ARBA00022692"/>
    </source>
</evidence>
<protein>
    <submittedName>
        <fullName evidence="9">Heme exporter protein B</fullName>
    </submittedName>
</protein>
<organism evidence="9 10">
    <name type="scientific">Cyclonatronum proteinivorum</name>
    <dbReference type="NCBI Taxonomy" id="1457365"/>
    <lineage>
        <taxon>Bacteria</taxon>
        <taxon>Pseudomonadati</taxon>
        <taxon>Balneolota</taxon>
        <taxon>Balneolia</taxon>
        <taxon>Balneolales</taxon>
        <taxon>Cyclonatronaceae</taxon>
        <taxon>Cyclonatronum</taxon>
    </lineage>
</organism>
<dbReference type="RefSeq" id="WP_114984800.1">
    <property type="nucleotide sequence ID" value="NZ_CP027806.1"/>
</dbReference>
<comment type="subcellular location">
    <subcellularLocation>
        <location evidence="1">Membrane</location>
        <topology evidence="1">Multi-pass membrane protein</topology>
    </subcellularLocation>
</comment>
<dbReference type="OrthoDB" id="9788444at2"/>
<evidence type="ECO:0000256" key="3">
    <source>
        <dbReference type="ARBA" id="ARBA00022448"/>
    </source>
</evidence>
<evidence type="ECO:0000256" key="2">
    <source>
        <dbReference type="ARBA" id="ARBA00010544"/>
    </source>
</evidence>
<dbReference type="PRINTS" id="PR01414">
    <property type="entry name" value="CCMBBIOGNSIS"/>
</dbReference>
<dbReference type="GO" id="GO:0015232">
    <property type="term" value="F:heme transmembrane transporter activity"/>
    <property type="evidence" value="ECO:0007669"/>
    <property type="project" value="InterPro"/>
</dbReference>
<proteinExistence type="inferred from homology"/>
<evidence type="ECO:0000256" key="1">
    <source>
        <dbReference type="ARBA" id="ARBA00004141"/>
    </source>
</evidence>
<feature type="transmembrane region" description="Helical" evidence="8">
    <location>
        <begin position="21"/>
        <end position="43"/>
    </location>
</feature>
<keyword evidence="7 8" id="KW-0472">Membrane</keyword>
<feature type="transmembrane region" description="Helical" evidence="8">
    <location>
        <begin position="131"/>
        <end position="153"/>
    </location>
</feature>
<dbReference type="KEGG" id="cprv:CYPRO_2385"/>
<comment type="similarity">
    <text evidence="2">Belongs to the CcmB/CycW/HelB family.</text>
</comment>
<reference evidence="9 10" key="1">
    <citation type="submission" date="2018-03" db="EMBL/GenBank/DDBJ databases">
        <title>Phenotypic and genomic properties of Cyclonatronum proteinivorum gen. nov., sp. nov., a haloalkaliphilic bacteroidete from soda lakes possessing Na+-translocating rhodopsin.</title>
        <authorList>
            <person name="Toshchakov S.V."/>
            <person name="Korzhenkov A."/>
            <person name="Samarov N.I."/>
            <person name="Kublanov I.V."/>
            <person name="Muntyan M.S."/>
            <person name="Sorokin D.Y."/>
        </authorList>
    </citation>
    <scope>NUCLEOTIDE SEQUENCE [LARGE SCALE GENOMIC DNA]</scope>
    <source>
        <strain evidence="9 10">Omega</strain>
    </source>
</reference>
<sequence length="222" mass="24338">MQMFKSALAIFRKDLQLELRTRYAFNTVLTFVAAATMVMFFSLNTSLLTADLYSGLLWIIILFAALSSLARSFVMETDQQTFDLLRLNTPGLPVYTGKLLFNFSFTYTVSLLTALLFAILTGSFETDLLPFMLLLLLGSLGFSSVATLMASLVSRSVQKGAIFSVLCLPLLLPLIVLLSDATRELLGGAPFTGIAEQTAALVGYCGVTITLSIMLFDYVWTD</sequence>
<dbReference type="GO" id="GO:0017004">
    <property type="term" value="P:cytochrome complex assembly"/>
    <property type="evidence" value="ECO:0007669"/>
    <property type="project" value="UniProtKB-KW"/>
</dbReference>
<evidence type="ECO:0000256" key="6">
    <source>
        <dbReference type="ARBA" id="ARBA00022989"/>
    </source>
</evidence>
<keyword evidence="3" id="KW-0813">Transport</keyword>
<feature type="transmembrane region" description="Helical" evidence="8">
    <location>
        <begin position="199"/>
        <end position="220"/>
    </location>
</feature>
<dbReference type="InterPro" id="IPR003544">
    <property type="entry name" value="Cyt_c_biogenesis_CcmB"/>
</dbReference>
<dbReference type="Pfam" id="PF03379">
    <property type="entry name" value="CcmB"/>
    <property type="match status" value="1"/>
</dbReference>
<dbReference type="PANTHER" id="PTHR30070:SF1">
    <property type="entry name" value="CYTOCHROME C BIOGENESIS B-RELATED"/>
    <property type="match status" value="1"/>
</dbReference>
<feature type="transmembrane region" description="Helical" evidence="8">
    <location>
        <begin position="95"/>
        <end position="119"/>
    </location>
</feature>